<comment type="cofactor">
    <cofactor evidence="1">
        <name>FAD</name>
        <dbReference type="ChEBI" id="CHEBI:57692"/>
    </cofactor>
</comment>
<dbReference type="Gene3D" id="3.30.9.10">
    <property type="entry name" value="D-Amino Acid Oxidase, subunit A, domain 2"/>
    <property type="match status" value="1"/>
</dbReference>
<sequence length="606" mass="66268">MQRRPAALTQREYDLLIIGGGAFGAAAARDAALRGLSTLLLERNDFGGGASAECFKMVHGGIRYLQHADLPRLRGSCHERSALLRIAPHLVSPLPIAIPTYGHGRSGKAFLGTGARVYDLLTLDRNRGIRDPERRIGNTRLLSRSEVLEMFPHLEAPKLTGAVVFEDGQMYNAARLVLAFVKGAAAAGADVCNYAEVKQFLWSGNNVRGARVQDRLSGDEFEVRARLTLNAAGPWADYLLHDPEHFGPAQRLPFSRDAYFIVDRAPTSSFGIAIQGLSRDKDALLGRQTRHLFAAPWRDKTLLGVWHTLFPEFPDQACVQPHEIEEWMAEINTVYPTLQLQPDEVSFAHCGLVPFGETATATELSFGKESRLVDHRRTHNVGGLVSLVGIRFTMARVDAGRALDLLLKQMERAPAAKRTDSIALPGGEIENFAAFEADARRDLPAGVDEKSLHGLLRNHGTHYRAVLNKCRQSTLLNVPGTNTLTAEVRHAVSHEMAVHLDDVIMRRTDLAAGAHPGRAALLATAAEMGRLLSWSAERLHREIATTEHTLQRHLARDSSSTAASDRTELRATDGANATASLNEPVSESHDLSHGSMLAETTVRATA</sequence>
<keyword evidence="3" id="KW-0285">Flavoprotein</keyword>
<feature type="domain" description="FAD dependent oxidoreductase" evidence="7">
    <location>
        <begin position="14"/>
        <end position="358"/>
    </location>
</feature>
<evidence type="ECO:0000256" key="6">
    <source>
        <dbReference type="SAM" id="MobiDB-lite"/>
    </source>
</evidence>
<dbReference type="PANTHER" id="PTHR11985">
    <property type="entry name" value="GLYCEROL-3-PHOSPHATE DEHYDROGENASE"/>
    <property type="match status" value="1"/>
</dbReference>
<feature type="domain" description="Alpha-glycerophosphate oxidase C-terminal" evidence="8">
    <location>
        <begin position="418"/>
        <end position="538"/>
    </location>
</feature>
<evidence type="ECO:0000256" key="4">
    <source>
        <dbReference type="ARBA" id="ARBA00022827"/>
    </source>
</evidence>
<feature type="compositionally biased region" description="Polar residues" evidence="6">
    <location>
        <begin position="575"/>
        <end position="585"/>
    </location>
</feature>
<evidence type="ECO:0000256" key="3">
    <source>
        <dbReference type="ARBA" id="ARBA00022630"/>
    </source>
</evidence>
<keyword evidence="10" id="KW-1185">Reference proteome</keyword>
<evidence type="ECO:0000313" key="9">
    <source>
        <dbReference type="EMBL" id="MBM0108001.1"/>
    </source>
</evidence>
<evidence type="ECO:0000259" key="7">
    <source>
        <dbReference type="Pfam" id="PF01266"/>
    </source>
</evidence>
<dbReference type="Pfam" id="PF16901">
    <property type="entry name" value="DAO_C"/>
    <property type="match status" value="1"/>
</dbReference>
<dbReference type="PRINTS" id="PR01001">
    <property type="entry name" value="FADG3PDH"/>
</dbReference>
<dbReference type="Proteomes" id="UP000661077">
    <property type="component" value="Unassembled WGS sequence"/>
</dbReference>
<dbReference type="Gene3D" id="1.10.8.870">
    <property type="entry name" value="Alpha-glycerophosphate oxidase, cap domain"/>
    <property type="match status" value="1"/>
</dbReference>
<name>A0ABS1X450_9GAMM</name>
<protein>
    <submittedName>
        <fullName evidence="9">FAD-dependent oxidoreductase</fullName>
    </submittedName>
</protein>
<gene>
    <name evidence="9" type="ORF">JM946_24995</name>
</gene>
<feature type="region of interest" description="Disordered" evidence="6">
    <location>
        <begin position="550"/>
        <end position="606"/>
    </location>
</feature>
<dbReference type="Pfam" id="PF01266">
    <property type="entry name" value="DAO"/>
    <property type="match status" value="1"/>
</dbReference>
<dbReference type="InterPro" id="IPR031656">
    <property type="entry name" value="DAO_C"/>
</dbReference>
<dbReference type="EMBL" id="JAEVLS010000006">
    <property type="protein sequence ID" value="MBM0108001.1"/>
    <property type="molecule type" value="Genomic_DNA"/>
</dbReference>
<comment type="caution">
    <text evidence="9">The sequence shown here is derived from an EMBL/GenBank/DDBJ whole genome shotgun (WGS) entry which is preliminary data.</text>
</comment>
<dbReference type="RefSeq" id="WP_203170108.1">
    <property type="nucleotide sequence ID" value="NZ_JAEVLS010000006.1"/>
</dbReference>
<dbReference type="InterPro" id="IPR038299">
    <property type="entry name" value="DAO_C_sf"/>
</dbReference>
<proteinExistence type="inferred from homology"/>
<dbReference type="InterPro" id="IPR006076">
    <property type="entry name" value="FAD-dep_OxRdtase"/>
</dbReference>
<dbReference type="InterPro" id="IPR036188">
    <property type="entry name" value="FAD/NAD-bd_sf"/>
</dbReference>
<reference evidence="9 10" key="1">
    <citation type="journal article" date="2021" name="Int. J. Syst. Evol. Microbiol.">
        <title>Steroidobacter gossypii sp. nov., isolated from soil of cotton cropping field.</title>
        <authorList>
            <person name="Huang R."/>
            <person name="Yang S."/>
            <person name="Zhen C."/>
            <person name="Liu W."/>
        </authorList>
    </citation>
    <scope>NUCLEOTIDE SEQUENCE [LARGE SCALE GENOMIC DNA]</scope>
    <source>
        <strain evidence="9 10">S1-65</strain>
    </source>
</reference>
<dbReference type="SUPFAM" id="SSF51905">
    <property type="entry name" value="FAD/NAD(P)-binding domain"/>
    <property type="match status" value="1"/>
</dbReference>
<organism evidence="9 10">
    <name type="scientific">Steroidobacter gossypii</name>
    <dbReference type="NCBI Taxonomy" id="2805490"/>
    <lineage>
        <taxon>Bacteria</taxon>
        <taxon>Pseudomonadati</taxon>
        <taxon>Pseudomonadota</taxon>
        <taxon>Gammaproteobacteria</taxon>
        <taxon>Steroidobacterales</taxon>
        <taxon>Steroidobacteraceae</taxon>
        <taxon>Steroidobacter</taxon>
    </lineage>
</organism>
<dbReference type="PANTHER" id="PTHR11985:SF15">
    <property type="entry name" value="GLYCEROL-3-PHOSPHATE DEHYDROGENASE, MITOCHONDRIAL"/>
    <property type="match status" value="1"/>
</dbReference>
<dbReference type="InterPro" id="IPR000447">
    <property type="entry name" value="G3P_DH_FAD-dep"/>
</dbReference>
<accession>A0ABS1X450</accession>
<evidence type="ECO:0000259" key="8">
    <source>
        <dbReference type="Pfam" id="PF16901"/>
    </source>
</evidence>
<evidence type="ECO:0000256" key="2">
    <source>
        <dbReference type="ARBA" id="ARBA00007330"/>
    </source>
</evidence>
<keyword evidence="4" id="KW-0274">FAD</keyword>
<dbReference type="Gene3D" id="3.50.50.60">
    <property type="entry name" value="FAD/NAD(P)-binding domain"/>
    <property type="match status" value="1"/>
</dbReference>
<evidence type="ECO:0000256" key="1">
    <source>
        <dbReference type="ARBA" id="ARBA00001974"/>
    </source>
</evidence>
<evidence type="ECO:0000313" key="10">
    <source>
        <dbReference type="Proteomes" id="UP000661077"/>
    </source>
</evidence>
<keyword evidence="5" id="KW-0560">Oxidoreductase</keyword>
<evidence type="ECO:0000256" key="5">
    <source>
        <dbReference type="ARBA" id="ARBA00023002"/>
    </source>
</evidence>
<comment type="similarity">
    <text evidence="2">Belongs to the FAD-dependent glycerol-3-phosphate dehydrogenase family.</text>
</comment>